<dbReference type="AlphaFoldDB" id="G4ZFV0"/>
<name>G4ZFV0_PHYSP</name>
<dbReference type="RefSeq" id="XP_009525692.1">
    <property type="nucleotide sequence ID" value="XM_009527397.1"/>
</dbReference>
<evidence type="ECO:0000313" key="2">
    <source>
        <dbReference type="Proteomes" id="UP000002640"/>
    </source>
</evidence>
<dbReference type="GeneID" id="20646158"/>
<dbReference type="KEGG" id="psoj:PHYSODRAFT_330698"/>
<accession>G4ZFV0</accession>
<gene>
    <name evidence="1" type="ORF">PHYSODRAFT_330698</name>
</gene>
<sequence>MRSDYNKSKGGYTGTPTSLVKMKQIMIDGLKGTAKNLYNIMANPDVVSDRTFTNIDVAVSSLFDSAADRGEITTGDSSREDWWNNFTSWLRKTLFFWNKDSSRRLL</sequence>
<reference evidence="1 2" key="1">
    <citation type="journal article" date="2006" name="Science">
        <title>Phytophthora genome sequences uncover evolutionary origins and mechanisms of pathogenesis.</title>
        <authorList>
            <person name="Tyler B.M."/>
            <person name="Tripathy S."/>
            <person name="Zhang X."/>
            <person name="Dehal P."/>
            <person name="Jiang R.H."/>
            <person name="Aerts A."/>
            <person name="Arredondo F.D."/>
            <person name="Baxter L."/>
            <person name="Bensasson D."/>
            <person name="Beynon J.L."/>
            <person name="Chapman J."/>
            <person name="Damasceno C.M."/>
            <person name="Dorrance A.E."/>
            <person name="Dou D."/>
            <person name="Dickerman A.W."/>
            <person name="Dubchak I.L."/>
            <person name="Garbelotto M."/>
            <person name="Gijzen M."/>
            <person name="Gordon S.G."/>
            <person name="Govers F."/>
            <person name="Grunwald N.J."/>
            <person name="Huang W."/>
            <person name="Ivors K.L."/>
            <person name="Jones R.W."/>
            <person name="Kamoun S."/>
            <person name="Krampis K."/>
            <person name="Lamour K.H."/>
            <person name="Lee M.K."/>
            <person name="McDonald W.H."/>
            <person name="Medina M."/>
            <person name="Meijer H.J."/>
            <person name="Nordberg E.K."/>
            <person name="Maclean D.J."/>
            <person name="Ospina-Giraldo M.D."/>
            <person name="Morris P.F."/>
            <person name="Phuntumart V."/>
            <person name="Putnam N.H."/>
            <person name="Rash S."/>
            <person name="Rose J.K."/>
            <person name="Sakihama Y."/>
            <person name="Salamov A.A."/>
            <person name="Savidor A."/>
            <person name="Scheuring C.F."/>
            <person name="Smith B.M."/>
            <person name="Sobral B.W."/>
            <person name="Terry A."/>
            <person name="Torto-Alalibo T.A."/>
            <person name="Win J."/>
            <person name="Xu Z."/>
            <person name="Zhang H."/>
            <person name="Grigoriev I.V."/>
            <person name="Rokhsar D.S."/>
            <person name="Boore J.L."/>
        </authorList>
    </citation>
    <scope>NUCLEOTIDE SEQUENCE [LARGE SCALE GENOMIC DNA]</scope>
    <source>
        <strain evidence="1 2">P6497</strain>
    </source>
</reference>
<keyword evidence="2" id="KW-1185">Reference proteome</keyword>
<protein>
    <submittedName>
        <fullName evidence="1">Uncharacterized protein</fullName>
    </submittedName>
</protein>
<organism evidence="1 2">
    <name type="scientific">Phytophthora sojae (strain P6497)</name>
    <name type="common">Soybean stem and root rot agent</name>
    <name type="synonym">Phytophthora megasperma f. sp. glycines</name>
    <dbReference type="NCBI Taxonomy" id="1094619"/>
    <lineage>
        <taxon>Eukaryota</taxon>
        <taxon>Sar</taxon>
        <taxon>Stramenopiles</taxon>
        <taxon>Oomycota</taxon>
        <taxon>Peronosporomycetes</taxon>
        <taxon>Peronosporales</taxon>
        <taxon>Peronosporaceae</taxon>
        <taxon>Phytophthora</taxon>
    </lineage>
</organism>
<proteinExistence type="predicted"/>
<dbReference type="InParanoid" id="G4ZFV0"/>
<dbReference type="EMBL" id="JH159154">
    <property type="protein sequence ID" value="EGZ16634.1"/>
    <property type="molecule type" value="Genomic_DNA"/>
</dbReference>
<dbReference type="Proteomes" id="UP000002640">
    <property type="component" value="Unassembled WGS sequence"/>
</dbReference>
<evidence type="ECO:0000313" key="1">
    <source>
        <dbReference type="EMBL" id="EGZ16634.1"/>
    </source>
</evidence>